<name>W2GRP4_PHYNI</name>
<feature type="region of interest" description="Disordered" evidence="1">
    <location>
        <begin position="1"/>
        <end position="34"/>
    </location>
</feature>
<evidence type="ECO:0000313" key="2">
    <source>
        <dbReference type="EMBL" id="ETK85667.1"/>
    </source>
</evidence>
<sequence length="238" mass="26980">MKVKPQRPGQDGRSGQATGTVRHGDGKAATQCESVTKDERVEDVMKSMANEMKVKDAERAARYVATLRPAMAVTRFVRMEREREQREYEMKKKQREAEEGENARAVATGEKTAAVDRDVQITDVEAGVDELTASVSKVWRTRRQALRAAKRQRVMVATARLESRHDNEQEQRRIREVRSAVRLQERNEALERLEERRRQRDDPDGKPAAKPTDQARVSLVKQQKEATGAASARSSEAV</sequence>
<protein>
    <submittedName>
        <fullName evidence="2">Uncharacterized protein</fullName>
    </submittedName>
</protein>
<feature type="non-terminal residue" evidence="2">
    <location>
        <position position="238"/>
    </location>
</feature>
<organism evidence="2">
    <name type="scientific">Phytophthora nicotianae</name>
    <name type="common">Potato buckeye rot agent</name>
    <name type="synonym">Phytophthora parasitica</name>
    <dbReference type="NCBI Taxonomy" id="4792"/>
    <lineage>
        <taxon>Eukaryota</taxon>
        <taxon>Sar</taxon>
        <taxon>Stramenopiles</taxon>
        <taxon>Oomycota</taxon>
        <taxon>Peronosporomycetes</taxon>
        <taxon>Peronosporales</taxon>
        <taxon>Peronosporaceae</taxon>
        <taxon>Phytophthora</taxon>
    </lineage>
</organism>
<dbReference type="AlphaFoldDB" id="W2GRP4"/>
<evidence type="ECO:0000256" key="1">
    <source>
        <dbReference type="SAM" id="MobiDB-lite"/>
    </source>
</evidence>
<proteinExistence type="predicted"/>
<feature type="compositionally biased region" description="Basic and acidic residues" evidence="1">
    <location>
        <begin position="85"/>
        <end position="97"/>
    </location>
</feature>
<gene>
    <name evidence="2" type="ORF">L915_09589</name>
</gene>
<feature type="compositionally biased region" description="Basic and acidic residues" evidence="1">
    <location>
        <begin position="161"/>
        <end position="207"/>
    </location>
</feature>
<feature type="region of interest" description="Disordered" evidence="1">
    <location>
        <begin position="149"/>
        <end position="238"/>
    </location>
</feature>
<feature type="region of interest" description="Disordered" evidence="1">
    <location>
        <begin position="85"/>
        <end position="112"/>
    </location>
</feature>
<reference evidence="2" key="1">
    <citation type="submission" date="2013-11" db="EMBL/GenBank/DDBJ databases">
        <title>The Genome Sequence of Phytophthora parasitica CJ02B3.</title>
        <authorList>
            <consortium name="The Broad Institute Genomics Platform"/>
            <person name="Russ C."/>
            <person name="Tyler B."/>
            <person name="Panabieres F."/>
            <person name="Shan W."/>
            <person name="Tripathy S."/>
            <person name="Grunwald N."/>
            <person name="Machado M."/>
            <person name="Johnson C.S."/>
            <person name="Arredondo F."/>
            <person name="Hong C."/>
            <person name="Coffey M."/>
            <person name="Young S.K."/>
            <person name="Zeng Q."/>
            <person name="Gargeya S."/>
            <person name="Fitzgerald M."/>
            <person name="Abouelleil A."/>
            <person name="Alvarado L."/>
            <person name="Chapman S.B."/>
            <person name="Gainer-Dewar J."/>
            <person name="Goldberg J."/>
            <person name="Griggs A."/>
            <person name="Gujja S."/>
            <person name="Hansen M."/>
            <person name="Howarth C."/>
            <person name="Imamovic A."/>
            <person name="Ireland A."/>
            <person name="Larimer J."/>
            <person name="McCowan C."/>
            <person name="Murphy C."/>
            <person name="Pearson M."/>
            <person name="Poon T.W."/>
            <person name="Priest M."/>
            <person name="Roberts A."/>
            <person name="Saif S."/>
            <person name="Shea T."/>
            <person name="Sykes S."/>
            <person name="Wortman J."/>
            <person name="Nusbaum C."/>
            <person name="Birren B."/>
        </authorList>
    </citation>
    <scope>NUCLEOTIDE SEQUENCE [LARGE SCALE GENOMIC DNA]</scope>
    <source>
        <strain evidence="2">CJ02B3</strain>
    </source>
</reference>
<accession>W2GRP4</accession>
<dbReference type="VEuPathDB" id="FungiDB:PPTG_21034"/>
<dbReference type="EMBL" id="KI686534">
    <property type="protein sequence ID" value="ETK85667.1"/>
    <property type="molecule type" value="Genomic_DNA"/>
</dbReference>
<dbReference type="Proteomes" id="UP000053236">
    <property type="component" value="Unassembled WGS sequence"/>
</dbReference>